<organism evidence="1 2">
    <name type="scientific">Phytophthora infestans</name>
    <name type="common">Potato late blight agent</name>
    <name type="synonym">Botrytis infestans</name>
    <dbReference type="NCBI Taxonomy" id="4787"/>
    <lineage>
        <taxon>Eukaryota</taxon>
        <taxon>Sar</taxon>
        <taxon>Stramenopiles</taxon>
        <taxon>Oomycota</taxon>
        <taxon>Peronosporomycetes</taxon>
        <taxon>Peronosporales</taxon>
        <taxon>Peronosporaceae</taxon>
        <taxon>Phytophthora</taxon>
    </lineage>
</organism>
<evidence type="ECO:0008006" key="3">
    <source>
        <dbReference type="Google" id="ProtNLM"/>
    </source>
</evidence>
<dbReference type="Gene3D" id="3.30.420.10">
    <property type="entry name" value="Ribonuclease H-like superfamily/Ribonuclease H"/>
    <property type="match status" value="1"/>
</dbReference>
<reference evidence="1" key="1">
    <citation type="submission" date="2020-03" db="EMBL/GenBank/DDBJ databases">
        <title>Hybrid Assembly of Korean Phytophthora infestans isolates.</title>
        <authorList>
            <person name="Prokchorchik M."/>
            <person name="Lee Y."/>
            <person name="Seo J."/>
            <person name="Cho J.-H."/>
            <person name="Park Y.-E."/>
            <person name="Jang D.-C."/>
            <person name="Im J.-S."/>
            <person name="Choi J.-G."/>
            <person name="Park H.-J."/>
            <person name="Lee G.-B."/>
            <person name="Lee Y.-G."/>
            <person name="Hong S.-Y."/>
            <person name="Cho K."/>
            <person name="Sohn K.H."/>
        </authorList>
    </citation>
    <scope>NUCLEOTIDE SEQUENCE</scope>
    <source>
        <strain evidence="1">KR_2_A2</strain>
    </source>
</reference>
<gene>
    <name evidence="1" type="ORF">GN958_ATG01509</name>
</gene>
<dbReference type="InterPro" id="IPR036397">
    <property type="entry name" value="RNaseH_sf"/>
</dbReference>
<accession>A0A8S9VF06</accession>
<dbReference type="EMBL" id="JAACNO010000183">
    <property type="protein sequence ID" value="KAF4149198.1"/>
    <property type="molecule type" value="Genomic_DNA"/>
</dbReference>
<dbReference type="Proteomes" id="UP000704712">
    <property type="component" value="Unassembled WGS sequence"/>
</dbReference>
<name>A0A8S9VF06_PHYIN</name>
<protein>
    <recommendedName>
        <fullName evidence="3">Tc1-like transposase DDE domain-containing protein</fullName>
    </recommendedName>
</protein>
<evidence type="ECO:0000313" key="1">
    <source>
        <dbReference type="EMBL" id="KAF4149198.1"/>
    </source>
</evidence>
<proteinExistence type="predicted"/>
<evidence type="ECO:0000313" key="2">
    <source>
        <dbReference type="Proteomes" id="UP000704712"/>
    </source>
</evidence>
<sequence>MFWGSIFGNGVGPLHMCAEAMDGEFYRRILRSQISLTRAINDLSTPTQFVHDNAPAHCAKAATKCLKKLKLPASAILRKTRT</sequence>
<dbReference type="GO" id="GO:0003676">
    <property type="term" value="F:nucleic acid binding"/>
    <property type="evidence" value="ECO:0007669"/>
    <property type="project" value="InterPro"/>
</dbReference>
<comment type="caution">
    <text evidence="1">The sequence shown here is derived from an EMBL/GenBank/DDBJ whole genome shotgun (WGS) entry which is preliminary data.</text>
</comment>
<dbReference type="AlphaFoldDB" id="A0A8S9VF06"/>